<dbReference type="InterPro" id="IPR001867">
    <property type="entry name" value="OmpR/PhoB-type_DNA-bd"/>
</dbReference>
<evidence type="ECO:0000259" key="8">
    <source>
        <dbReference type="PROSITE" id="PS50110"/>
    </source>
</evidence>
<gene>
    <name evidence="10" type="ORF">A4V09_03815</name>
</gene>
<evidence type="ECO:0000256" key="5">
    <source>
        <dbReference type="ARBA" id="ARBA00024867"/>
    </source>
</evidence>
<evidence type="ECO:0000313" key="11">
    <source>
        <dbReference type="Proteomes" id="UP000092574"/>
    </source>
</evidence>
<evidence type="ECO:0000256" key="4">
    <source>
        <dbReference type="ARBA" id="ARBA00023163"/>
    </source>
</evidence>
<evidence type="ECO:0000259" key="9">
    <source>
        <dbReference type="PROSITE" id="PS51755"/>
    </source>
</evidence>
<dbReference type="EMBL" id="CP015405">
    <property type="protein sequence ID" value="ANU74962.1"/>
    <property type="molecule type" value="Genomic_DNA"/>
</dbReference>
<dbReference type="InterPro" id="IPR011006">
    <property type="entry name" value="CheY-like_superfamily"/>
</dbReference>
<feature type="modified residue" description="4-aspartylphosphate" evidence="6">
    <location>
        <position position="51"/>
    </location>
</feature>
<dbReference type="PROSITE" id="PS51755">
    <property type="entry name" value="OMPR_PHOB"/>
    <property type="match status" value="1"/>
</dbReference>
<evidence type="ECO:0000256" key="7">
    <source>
        <dbReference type="PROSITE-ProRule" id="PRU01091"/>
    </source>
</evidence>
<keyword evidence="11" id="KW-1185">Reference proteome</keyword>
<keyword evidence="2" id="KW-0805">Transcription regulation</keyword>
<feature type="domain" description="Response regulatory" evidence="8">
    <location>
        <begin position="2"/>
        <end position="115"/>
    </location>
</feature>
<dbReference type="Gene3D" id="3.40.50.2300">
    <property type="match status" value="1"/>
</dbReference>
<feature type="DNA-binding region" description="OmpR/PhoB-type" evidence="7">
    <location>
        <begin position="125"/>
        <end position="222"/>
    </location>
</feature>
<dbReference type="PROSITE" id="PS50110">
    <property type="entry name" value="RESPONSE_REGULATORY"/>
    <property type="match status" value="1"/>
</dbReference>
<dbReference type="GO" id="GO:0032993">
    <property type="term" value="C:protein-DNA complex"/>
    <property type="evidence" value="ECO:0007669"/>
    <property type="project" value="TreeGrafter"/>
</dbReference>
<dbReference type="GO" id="GO:0000976">
    <property type="term" value="F:transcription cis-regulatory region binding"/>
    <property type="evidence" value="ECO:0007669"/>
    <property type="project" value="TreeGrafter"/>
</dbReference>
<dbReference type="InterPro" id="IPR016032">
    <property type="entry name" value="Sig_transdc_resp-reg_C-effctor"/>
</dbReference>
<dbReference type="InterPro" id="IPR001789">
    <property type="entry name" value="Sig_transdc_resp-reg_receiver"/>
</dbReference>
<dbReference type="Pfam" id="PF00486">
    <property type="entry name" value="Trans_reg_C"/>
    <property type="match status" value="1"/>
</dbReference>
<evidence type="ECO:0000256" key="1">
    <source>
        <dbReference type="ARBA" id="ARBA00018672"/>
    </source>
</evidence>
<dbReference type="SUPFAM" id="SSF46894">
    <property type="entry name" value="C-terminal effector domain of the bipartite response regulators"/>
    <property type="match status" value="1"/>
</dbReference>
<feature type="domain" description="OmpR/PhoB-type" evidence="9">
    <location>
        <begin position="125"/>
        <end position="222"/>
    </location>
</feature>
<evidence type="ECO:0000313" key="10">
    <source>
        <dbReference type="EMBL" id="ANU74962.1"/>
    </source>
</evidence>
<dbReference type="GO" id="GO:0005829">
    <property type="term" value="C:cytosol"/>
    <property type="evidence" value="ECO:0007669"/>
    <property type="project" value="TreeGrafter"/>
</dbReference>
<accession>A0A1C7I9Q1</accession>
<name>A0A1C7I9Q1_9FIRM</name>
<dbReference type="AlphaFoldDB" id="A0A1C7I9Q1"/>
<dbReference type="SUPFAM" id="SSF52172">
    <property type="entry name" value="CheY-like"/>
    <property type="match status" value="1"/>
</dbReference>
<reference evidence="10" key="1">
    <citation type="submission" date="2017-04" db="EMBL/GenBank/DDBJ databases">
        <title>Complete Genome Sequences of Twelve Strains of a Stable Defined Moderately Diverse Mouse Microbiota 2 (sDMDMm2).</title>
        <authorList>
            <person name="Uchimura Y."/>
            <person name="Wyss M."/>
            <person name="Brugiroux S."/>
            <person name="Limenitakis J.P."/>
            <person name="Stecher B."/>
            <person name="McCoy K.D."/>
            <person name="Macpherson A.J."/>
        </authorList>
    </citation>
    <scope>NUCLEOTIDE SEQUENCE</scope>
    <source>
        <strain evidence="10">YL58</strain>
    </source>
</reference>
<comment type="function">
    <text evidence="5">May play the central regulatory role in sporulation. It may be an element of the effector pathway responsible for the activation of sporulation genes in response to nutritional stress. Spo0A may act in concert with spo0H (a sigma factor) to control the expression of some genes that are critical to the sporulation process.</text>
</comment>
<dbReference type="GO" id="GO:0006355">
    <property type="term" value="P:regulation of DNA-templated transcription"/>
    <property type="evidence" value="ECO:0007669"/>
    <property type="project" value="InterPro"/>
</dbReference>
<dbReference type="OrthoDB" id="9790442at2"/>
<evidence type="ECO:0000256" key="3">
    <source>
        <dbReference type="ARBA" id="ARBA00023125"/>
    </source>
</evidence>
<dbReference type="InterPro" id="IPR039420">
    <property type="entry name" value="WalR-like"/>
</dbReference>
<keyword evidence="3 7" id="KW-0238">DNA-binding</keyword>
<dbReference type="PANTHER" id="PTHR48111">
    <property type="entry name" value="REGULATOR OF RPOS"/>
    <property type="match status" value="1"/>
</dbReference>
<sequence length="222" mass="24995">MKVLLTEDDDKLRTELALFFKMHGYETEEITDYKHAVEEICSAGGQILLLDLSLPEADGKYICKEIRKYSPIPILIITSQNTEMNELLCLNYGADDFIAKPFNPQILLAHVEAVLKRSQGVLQESEEISCGDFILDISRGVAKAGDKEADLTKNESRILYCLAKNKGKIVSRDVMINDLWDSELFVDDNTLTVNITRLRAKLESIGQKGVIHTKRGQGYLLE</sequence>
<dbReference type="Proteomes" id="UP000092574">
    <property type="component" value="Chromosome"/>
</dbReference>
<dbReference type="PANTHER" id="PTHR48111:SF43">
    <property type="entry name" value="STAGE 0 SPORULATION PROTEIN A HOMOLOG"/>
    <property type="match status" value="1"/>
</dbReference>
<evidence type="ECO:0000256" key="2">
    <source>
        <dbReference type="ARBA" id="ARBA00023015"/>
    </source>
</evidence>
<evidence type="ECO:0000256" key="6">
    <source>
        <dbReference type="PROSITE-ProRule" id="PRU00169"/>
    </source>
</evidence>
<dbReference type="STRING" id="1796616.A4V09_03815"/>
<dbReference type="Pfam" id="PF00072">
    <property type="entry name" value="Response_reg"/>
    <property type="match status" value="1"/>
</dbReference>
<dbReference type="SMART" id="SM00448">
    <property type="entry name" value="REC"/>
    <property type="match status" value="1"/>
</dbReference>
<dbReference type="Gene3D" id="1.10.10.10">
    <property type="entry name" value="Winged helix-like DNA-binding domain superfamily/Winged helix DNA-binding domain"/>
    <property type="match status" value="1"/>
</dbReference>
<proteinExistence type="predicted"/>
<dbReference type="InterPro" id="IPR036388">
    <property type="entry name" value="WH-like_DNA-bd_sf"/>
</dbReference>
<dbReference type="GO" id="GO:0000156">
    <property type="term" value="F:phosphorelay response regulator activity"/>
    <property type="evidence" value="ECO:0007669"/>
    <property type="project" value="TreeGrafter"/>
</dbReference>
<organism evidence="10 11">
    <name type="scientific">Blautia pseudococcoides</name>
    <dbReference type="NCBI Taxonomy" id="1796616"/>
    <lineage>
        <taxon>Bacteria</taxon>
        <taxon>Bacillati</taxon>
        <taxon>Bacillota</taxon>
        <taxon>Clostridia</taxon>
        <taxon>Lachnospirales</taxon>
        <taxon>Lachnospiraceae</taxon>
        <taxon>Blautia</taxon>
    </lineage>
</organism>
<dbReference type="KEGG" id="byl:A4V09_03815"/>
<dbReference type="SMART" id="SM00862">
    <property type="entry name" value="Trans_reg_C"/>
    <property type="match status" value="1"/>
</dbReference>
<keyword evidence="4" id="KW-0804">Transcription</keyword>
<dbReference type="RefSeq" id="WP_065541183.1">
    <property type="nucleotide sequence ID" value="NZ_CP015405.2"/>
</dbReference>
<dbReference type="CDD" id="cd00383">
    <property type="entry name" value="trans_reg_C"/>
    <property type="match status" value="1"/>
</dbReference>
<protein>
    <recommendedName>
        <fullName evidence="1">Stage 0 sporulation protein A homolog</fullName>
    </recommendedName>
</protein>
<keyword evidence="6" id="KW-0597">Phosphoprotein</keyword>